<feature type="compositionally biased region" description="Low complexity" evidence="1">
    <location>
        <begin position="368"/>
        <end position="386"/>
    </location>
</feature>
<dbReference type="AlphaFoldDB" id="A0A7S1TE98"/>
<feature type="compositionally biased region" description="Low complexity" evidence="1">
    <location>
        <begin position="322"/>
        <end position="353"/>
    </location>
</feature>
<dbReference type="GO" id="GO:0016540">
    <property type="term" value="P:protein autoprocessing"/>
    <property type="evidence" value="ECO:0007669"/>
    <property type="project" value="InterPro"/>
</dbReference>
<sequence length="669" mass="69493">MMKLVFSVVVLVALCVGWSAGQECRDGSPPGPRRLCQSSSFEDVTARNMDWTSIFLQSSSFGNVVFRGMTLVRASLHMTTWQGANVIDGGNWSLSVWDGSLFYGTLMISSTVMQRFSFSGVDANQADIISLTGIQGQNCVVSGSDFRYLLAQDSNLSACNFAGSYFGLFSIFGGSLKDANLAGVEMIGANFSDVDLSGTSFAGAKVSNAQFYRVNANLANFAGAVLNRITIQGGRYDNANFSGASIQNSKISFRGQSVIFVGANLSNTDLSGVQLPGADFAGADLSGVDLSGANLSSANLVGAVNVTGANFEGADLSGAEGTPTSTPSQTPTPASTATAPSTSTASQTPVPTQVALTSSPQMTPSMKTETSTPFSPTPLSLTTNLPMASSTTTPFPVPTQSPSGVPSTVASQTTGAPESPPPGNVTVSPGASSSPSLSSTLPMNPSATSSSTSSTTPSPTGAGANETATPNVTVQIANGTESPTDDGSVCFPGDATVELESGKVISMHELVIGDRIKGAGGRIDEVFMFGHRIRHGEFPFISLRSSQGSEITMSFNHLIFEVRRNGLVRAGYIAPGDLLLGCEGQVIRVDTVSRIFKQGLFNPHTFSGEIVVNGILASTYNSFLPAQLAHNLLLPERCARRLGFSFIGGVLEGSRPALFSLALDTVSFS</sequence>
<feature type="signal peptide" evidence="2">
    <location>
        <begin position="1"/>
        <end position="21"/>
    </location>
</feature>
<evidence type="ECO:0000256" key="2">
    <source>
        <dbReference type="SAM" id="SignalP"/>
    </source>
</evidence>
<dbReference type="PANTHER" id="PTHR14136:SF17">
    <property type="entry name" value="BTB_POZ DOMAIN-CONTAINING PROTEIN KCTD9"/>
    <property type="match status" value="1"/>
</dbReference>
<dbReference type="InterPro" id="IPR036844">
    <property type="entry name" value="Hint_dom_sf"/>
</dbReference>
<feature type="compositionally biased region" description="Polar residues" evidence="1">
    <location>
        <begin position="354"/>
        <end position="367"/>
    </location>
</feature>
<dbReference type="InterPro" id="IPR003587">
    <property type="entry name" value="Hint_dom_N"/>
</dbReference>
<reference evidence="4" key="1">
    <citation type="submission" date="2021-01" db="EMBL/GenBank/DDBJ databases">
        <authorList>
            <person name="Corre E."/>
            <person name="Pelletier E."/>
            <person name="Niang G."/>
            <person name="Scheremetjew M."/>
            <person name="Finn R."/>
            <person name="Kale V."/>
            <person name="Holt S."/>
            <person name="Cochrane G."/>
            <person name="Meng A."/>
            <person name="Brown T."/>
            <person name="Cohen L."/>
        </authorList>
    </citation>
    <scope>NUCLEOTIDE SEQUENCE</scope>
    <source>
        <strain evidence="4">SAG 36.94</strain>
    </source>
</reference>
<protein>
    <recommendedName>
        <fullName evidence="3">Hint domain-containing protein</fullName>
    </recommendedName>
</protein>
<dbReference type="PROSITE" id="PS50817">
    <property type="entry name" value="INTEIN_N_TER"/>
    <property type="match status" value="1"/>
</dbReference>
<evidence type="ECO:0000256" key="1">
    <source>
        <dbReference type="SAM" id="MobiDB-lite"/>
    </source>
</evidence>
<feature type="domain" description="Hint" evidence="3">
    <location>
        <begin position="488"/>
        <end position="583"/>
    </location>
</feature>
<dbReference type="InterPro" id="IPR001767">
    <property type="entry name" value="Hedgehog_Hint"/>
</dbReference>
<dbReference type="CDD" id="cd00081">
    <property type="entry name" value="Hint"/>
    <property type="match status" value="1"/>
</dbReference>
<feature type="compositionally biased region" description="Polar residues" evidence="1">
    <location>
        <begin position="387"/>
        <end position="416"/>
    </location>
</feature>
<name>A0A7S1TE98_9RHOD</name>
<feature type="region of interest" description="Disordered" evidence="1">
    <location>
        <begin position="314"/>
        <end position="469"/>
    </location>
</feature>
<dbReference type="InterPro" id="IPR051082">
    <property type="entry name" value="Pentapeptide-BTB/POZ_domain"/>
</dbReference>
<accession>A0A7S1TE98</accession>
<feature type="chain" id="PRO_5031493437" description="Hint domain-containing protein" evidence="2">
    <location>
        <begin position="22"/>
        <end position="669"/>
    </location>
</feature>
<dbReference type="Pfam" id="PF01079">
    <property type="entry name" value="Hint"/>
    <property type="match status" value="1"/>
</dbReference>
<dbReference type="SMART" id="SM00306">
    <property type="entry name" value="HintN"/>
    <property type="match status" value="1"/>
</dbReference>
<evidence type="ECO:0000313" key="4">
    <source>
        <dbReference type="EMBL" id="CAD9234123.1"/>
    </source>
</evidence>
<dbReference type="SUPFAM" id="SSF141571">
    <property type="entry name" value="Pentapeptide repeat-like"/>
    <property type="match status" value="2"/>
</dbReference>
<dbReference type="Pfam" id="PF00805">
    <property type="entry name" value="Pentapeptide"/>
    <property type="match status" value="2"/>
</dbReference>
<dbReference type="Gene3D" id="2.160.20.80">
    <property type="entry name" value="E3 ubiquitin-protein ligase SopA"/>
    <property type="match status" value="3"/>
</dbReference>
<gene>
    <name evidence="4" type="ORF">CCAE0312_LOCUS6211</name>
</gene>
<proteinExistence type="predicted"/>
<organism evidence="4">
    <name type="scientific">Compsopogon caeruleus</name>
    <dbReference type="NCBI Taxonomy" id="31354"/>
    <lineage>
        <taxon>Eukaryota</taxon>
        <taxon>Rhodophyta</taxon>
        <taxon>Compsopogonophyceae</taxon>
        <taxon>Compsopogonales</taxon>
        <taxon>Compsopogonaceae</taxon>
        <taxon>Compsopogon</taxon>
    </lineage>
</organism>
<dbReference type="GO" id="GO:0016539">
    <property type="term" value="P:intein-mediated protein splicing"/>
    <property type="evidence" value="ECO:0007669"/>
    <property type="project" value="InterPro"/>
</dbReference>
<dbReference type="SUPFAM" id="SSF51294">
    <property type="entry name" value="Hedgehog/intein (Hint) domain"/>
    <property type="match status" value="1"/>
</dbReference>
<dbReference type="InterPro" id="IPR006141">
    <property type="entry name" value="Intein_N"/>
</dbReference>
<dbReference type="EMBL" id="HBGH01011196">
    <property type="protein sequence ID" value="CAD9234123.1"/>
    <property type="molecule type" value="Transcribed_RNA"/>
</dbReference>
<dbReference type="Gene3D" id="2.170.16.10">
    <property type="entry name" value="Hedgehog/Intein (Hint) domain"/>
    <property type="match status" value="1"/>
</dbReference>
<keyword evidence="2" id="KW-0732">Signal</keyword>
<feature type="compositionally biased region" description="Low complexity" evidence="1">
    <location>
        <begin position="428"/>
        <end position="464"/>
    </location>
</feature>
<dbReference type="PANTHER" id="PTHR14136">
    <property type="entry name" value="BTB_POZ DOMAIN-CONTAINING PROTEIN KCTD9"/>
    <property type="match status" value="1"/>
</dbReference>
<evidence type="ECO:0000259" key="3">
    <source>
        <dbReference type="SMART" id="SM00306"/>
    </source>
</evidence>
<dbReference type="InterPro" id="IPR001646">
    <property type="entry name" value="5peptide_repeat"/>
</dbReference>